<feature type="domain" description="CENP-V/GFA" evidence="5">
    <location>
        <begin position="10"/>
        <end position="130"/>
    </location>
</feature>
<dbReference type="InterPro" id="IPR011057">
    <property type="entry name" value="Mss4-like_sf"/>
</dbReference>
<sequence length="185" mass="20928">MPVREASFPLQGGCACGSIRYQVEAPPLFIHCCHCTDCQRETGSAFAINKLIESEHVKILTGKELQIITIPPDRDPGQQILRCAKCNVALRSFYPDHGPFLSFIRVGTLDQPCVVTPDIHLFVRSKVPWLSLPDGVLKKEELYDIEEVWPEQSIMRRKVILPKVVAYYREKGNESLKNVPLREGV</sequence>
<dbReference type="GO" id="GO:0046872">
    <property type="term" value="F:metal ion binding"/>
    <property type="evidence" value="ECO:0007669"/>
    <property type="project" value="UniProtKB-KW"/>
</dbReference>
<evidence type="ECO:0000313" key="6">
    <source>
        <dbReference type="EMBL" id="KAB8208913.1"/>
    </source>
</evidence>
<keyword evidence="7" id="KW-1185">Reference proteome</keyword>
<dbReference type="PROSITE" id="PS51891">
    <property type="entry name" value="CENP_V_GFA"/>
    <property type="match status" value="1"/>
</dbReference>
<keyword evidence="4" id="KW-0456">Lyase</keyword>
<organism evidence="6 7">
    <name type="scientific">Aspergillus parasiticus</name>
    <dbReference type="NCBI Taxonomy" id="5067"/>
    <lineage>
        <taxon>Eukaryota</taxon>
        <taxon>Fungi</taxon>
        <taxon>Dikarya</taxon>
        <taxon>Ascomycota</taxon>
        <taxon>Pezizomycotina</taxon>
        <taxon>Eurotiomycetes</taxon>
        <taxon>Eurotiomycetidae</taxon>
        <taxon>Eurotiales</taxon>
        <taxon>Aspergillaceae</taxon>
        <taxon>Aspergillus</taxon>
        <taxon>Aspergillus subgen. Circumdati</taxon>
    </lineage>
</organism>
<dbReference type="Gene3D" id="3.90.1590.10">
    <property type="entry name" value="glutathione-dependent formaldehyde- activating enzyme (gfa)"/>
    <property type="match status" value="1"/>
</dbReference>
<accession>A0A5N6DWD1</accession>
<evidence type="ECO:0000256" key="3">
    <source>
        <dbReference type="ARBA" id="ARBA00022833"/>
    </source>
</evidence>
<protein>
    <recommendedName>
        <fullName evidence="5">CENP-V/GFA domain-containing protein</fullName>
    </recommendedName>
</protein>
<evidence type="ECO:0000256" key="4">
    <source>
        <dbReference type="ARBA" id="ARBA00023239"/>
    </source>
</evidence>
<keyword evidence="2" id="KW-0479">Metal-binding</keyword>
<evidence type="ECO:0000259" key="5">
    <source>
        <dbReference type="PROSITE" id="PS51891"/>
    </source>
</evidence>
<dbReference type="PROSITE" id="PS51257">
    <property type="entry name" value="PROKAR_LIPOPROTEIN"/>
    <property type="match status" value="1"/>
</dbReference>
<dbReference type="PANTHER" id="PTHR33337:SF33">
    <property type="entry name" value="CENP-V_GFA DOMAIN-CONTAINING PROTEIN"/>
    <property type="match status" value="1"/>
</dbReference>
<dbReference type="InterPro" id="IPR006913">
    <property type="entry name" value="CENP-V/GFA"/>
</dbReference>
<evidence type="ECO:0000256" key="1">
    <source>
        <dbReference type="ARBA" id="ARBA00005495"/>
    </source>
</evidence>
<reference evidence="6 7" key="1">
    <citation type="submission" date="2019-04" db="EMBL/GenBank/DDBJ databases">
        <title>Fungal friends and foes A comparative genomics study of 23 Aspergillus species from section Flavi.</title>
        <authorList>
            <consortium name="DOE Joint Genome Institute"/>
            <person name="Kjaerbolling I."/>
            <person name="Vesth T.C."/>
            <person name="Frisvad J.C."/>
            <person name="Nybo J.L."/>
            <person name="Theobald S."/>
            <person name="Kildgaard S."/>
            <person name="Petersen T.I."/>
            <person name="Kuo A."/>
            <person name="Sato A."/>
            <person name="Lyhne E.K."/>
            <person name="Kogle M.E."/>
            <person name="Wiebenga A."/>
            <person name="Kun R.S."/>
            <person name="Lubbers R.J."/>
            <person name="Makela M.R."/>
            <person name="Barry K."/>
            <person name="Chovatia M."/>
            <person name="Clum A."/>
            <person name="Daum C."/>
            <person name="Haridas S."/>
            <person name="He G."/>
            <person name="LaButti K."/>
            <person name="Lipzen A."/>
            <person name="Mondo S."/>
            <person name="Pangilinan J."/>
            <person name="Riley R."/>
            <person name="Salamov A."/>
            <person name="Simmons B.A."/>
            <person name="Magnuson J.K."/>
            <person name="Henrissat B."/>
            <person name="Mortensen U.H."/>
            <person name="Larsen T.O."/>
            <person name="De vries R.P."/>
            <person name="Grigoriev I.V."/>
            <person name="Machida M."/>
            <person name="Baker S.E."/>
            <person name="Andersen M.R."/>
        </authorList>
    </citation>
    <scope>NUCLEOTIDE SEQUENCE [LARGE SCALE GENOMIC DNA]</scope>
    <source>
        <strain evidence="6 7">CBS 117618</strain>
    </source>
</reference>
<dbReference type="OMA" id="WCQRESG"/>
<comment type="similarity">
    <text evidence="1">Belongs to the Gfa family.</text>
</comment>
<dbReference type="Pfam" id="PF04828">
    <property type="entry name" value="GFA"/>
    <property type="match status" value="1"/>
</dbReference>
<dbReference type="EMBL" id="ML734949">
    <property type="protein sequence ID" value="KAB8208913.1"/>
    <property type="molecule type" value="Genomic_DNA"/>
</dbReference>
<dbReference type="Proteomes" id="UP000326532">
    <property type="component" value="Unassembled WGS sequence"/>
</dbReference>
<keyword evidence="3" id="KW-0862">Zinc</keyword>
<dbReference type="AlphaFoldDB" id="A0A5N6DWD1"/>
<evidence type="ECO:0000256" key="2">
    <source>
        <dbReference type="ARBA" id="ARBA00022723"/>
    </source>
</evidence>
<dbReference type="GO" id="GO:0016846">
    <property type="term" value="F:carbon-sulfur lyase activity"/>
    <property type="evidence" value="ECO:0007669"/>
    <property type="project" value="InterPro"/>
</dbReference>
<dbReference type="VEuPathDB" id="FungiDB:BDV34DRAFT_189734"/>
<dbReference type="PANTHER" id="PTHR33337">
    <property type="entry name" value="GFA DOMAIN-CONTAINING PROTEIN"/>
    <property type="match status" value="1"/>
</dbReference>
<proteinExistence type="inferred from homology"/>
<dbReference type="SUPFAM" id="SSF51316">
    <property type="entry name" value="Mss4-like"/>
    <property type="match status" value="1"/>
</dbReference>
<gene>
    <name evidence="6" type="ORF">BDV34DRAFT_189734</name>
</gene>
<evidence type="ECO:0000313" key="7">
    <source>
        <dbReference type="Proteomes" id="UP000326532"/>
    </source>
</evidence>
<name>A0A5N6DWD1_ASPPA</name>